<dbReference type="Proteomes" id="UP001253458">
    <property type="component" value="Unassembled WGS sequence"/>
</dbReference>
<evidence type="ECO:0000313" key="4">
    <source>
        <dbReference type="Proteomes" id="UP001249076"/>
    </source>
</evidence>
<accession>A0AAJ2BPU2</accession>
<sequence length="153" mass="16801">MKIIKSVAILSLLIWGCGIVALLYGGDGAVGGSWIARYFGLSIFGWVFGLIILLTIFKLFSTSSRVNAAFLAMFSIFYVIFPVEWFFEMAAGGGGFLSYVSEKIRGVEVFGVGAILVVMLRDIFKATIPVMLFVVPVYLFLRFVGKRVFAGAR</sequence>
<dbReference type="AlphaFoldDB" id="A0AAJ2BPU2"/>
<evidence type="ECO:0000313" key="5">
    <source>
        <dbReference type="Proteomes" id="UP001253458"/>
    </source>
</evidence>
<evidence type="ECO:0000256" key="1">
    <source>
        <dbReference type="SAM" id="Phobius"/>
    </source>
</evidence>
<name>A0AAJ2BPU2_ACIDE</name>
<feature type="transmembrane region" description="Helical" evidence="1">
    <location>
        <begin position="69"/>
        <end position="87"/>
    </location>
</feature>
<keyword evidence="1" id="KW-0812">Transmembrane</keyword>
<keyword evidence="1" id="KW-0472">Membrane</keyword>
<protein>
    <submittedName>
        <fullName evidence="2">Uncharacterized protein</fullName>
    </submittedName>
</protein>
<gene>
    <name evidence="2" type="ORF">J2W88_000924</name>
    <name evidence="3" type="ORF">J2W93_000924</name>
</gene>
<evidence type="ECO:0000313" key="2">
    <source>
        <dbReference type="EMBL" id="MDR6765666.1"/>
    </source>
</evidence>
<comment type="caution">
    <text evidence="2">The sequence shown here is derived from an EMBL/GenBank/DDBJ whole genome shotgun (WGS) entry which is preliminary data.</text>
</comment>
<keyword evidence="4" id="KW-1185">Reference proteome</keyword>
<dbReference type="EMBL" id="JAVDTS010000001">
    <property type="protein sequence ID" value="MDR6836103.1"/>
    <property type="molecule type" value="Genomic_DNA"/>
</dbReference>
<feature type="transmembrane region" description="Helical" evidence="1">
    <location>
        <begin position="38"/>
        <end position="57"/>
    </location>
</feature>
<dbReference type="RefSeq" id="WP_209816323.1">
    <property type="nucleotide sequence ID" value="NZ_JAVDTL010000001.1"/>
</dbReference>
<reference evidence="2 4" key="1">
    <citation type="submission" date="2023-07" db="EMBL/GenBank/DDBJ databases">
        <title>Sorghum-associated microbial communities from plants grown in Nebraska, USA.</title>
        <authorList>
            <person name="Schachtman D."/>
        </authorList>
    </citation>
    <scope>NUCLEOTIDE SEQUENCE</scope>
    <source>
        <strain evidence="3 4">BE105</strain>
        <strain evidence="2">BE69</strain>
    </source>
</reference>
<evidence type="ECO:0000313" key="3">
    <source>
        <dbReference type="EMBL" id="MDR6836103.1"/>
    </source>
</evidence>
<feature type="transmembrane region" description="Helical" evidence="1">
    <location>
        <begin position="126"/>
        <end position="144"/>
    </location>
</feature>
<keyword evidence="1" id="KW-1133">Transmembrane helix</keyword>
<proteinExistence type="predicted"/>
<organism evidence="2 5">
    <name type="scientific">Acidovorax delafieldii</name>
    <name type="common">Pseudomonas delafieldii</name>
    <dbReference type="NCBI Taxonomy" id="47920"/>
    <lineage>
        <taxon>Bacteria</taxon>
        <taxon>Pseudomonadati</taxon>
        <taxon>Pseudomonadota</taxon>
        <taxon>Betaproteobacteria</taxon>
        <taxon>Burkholderiales</taxon>
        <taxon>Comamonadaceae</taxon>
        <taxon>Acidovorax</taxon>
    </lineage>
</organism>
<dbReference type="EMBL" id="JAVDTL010000001">
    <property type="protein sequence ID" value="MDR6765666.1"/>
    <property type="molecule type" value="Genomic_DNA"/>
</dbReference>
<dbReference type="Proteomes" id="UP001249076">
    <property type="component" value="Unassembled WGS sequence"/>
</dbReference>
<feature type="transmembrane region" description="Helical" evidence="1">
    <location>
        <begin position="7"/>
        <end position="26"/>
    </location>
</feature>